<dbReference type="PANTHER" id="PTHR48190">
    <property type="entry name" value="PROGRAMMED CELL DEATH PROTEIN 7"/>
    <property type="match status" value="1"/>
</dbReference>
<gene>
    <name evidence="2" type="ORF">C2845_PM08G00810</name>
</gene>
<dbReference type="AlphaFoldDB" id="A0A3L6QZK2"/>
<reference evidence="3" key="1">
    <citation type="journal article" date="2019" name="Nat. Commun.">
        <title>The genome of broomcorn millet.</title>
        <authorList>
            <person name="Zou C."/>
            <person name="Miki D."/>
            <person name="Li D."/>
            <person name="Tang Q."/>
            <person name="Xiao L."/>
            <person name="Rajput S."/>
            <person name="Deng P."/>
            <person name="Jia W."/>
            <person name="Huang R."/>
            <person name="Zhang M."/>
            <person name="Sun Y."/>
            <person name="Hu J."/>
            <person name="Fu X."/>
            <person name="Schnable P.S."/>
            <person name="Li F."/>
            <person name="Zhang H."/>
            <person name="Feng B."/>
            <person name="Zhu X."/>
            <person name="Liu R."/>
            <person name="Schnable J.C."/>
            <person name="Zhu J.-K."/>
            <person name="Zhang H."/>
        </authorList>
    </citation>
    <scope>NUCLEOTIDE SEQUENCE [LARGE SCALE GENOMIC DNA]</scope>
</reference>
<evidence type="ECO:0000256" key="1">
    <source>
        <dbReference type="SAM" id="MobiDB-lite"/>
    </source>
</evidence>
<keyword evidence="3" id="KW-1185">Reference proteome</keyword>
<dbReference type="OrthoDB" id="2289628at2759"/>
<dbReference type="GO" id="GO:0005689">
    <property type="term" value="C:U12-type spliceosomal complex"/>
    <property type="evidence" value="ECO:0007669"/>
    <property type="project" value="TreeGrafter"/>
</dbReference>
<evidence type="ECO:0000313" key="2">
    <source>
        <dbReference type="EMBL" id="RLM92236.1"/>
    </source>
</evidence>
<feature type="compositionally biased region" description="Low complexity" evidence="1">
    <location>
        <begin position="17"/>
        <end position="29"/>
    </location>
</feature>
<sequence length="141" mass="15767">MAVINELEEIAATRNPSDAAAQESDSSSANLPSGSADSSEDKPLRFVELARSMGVSEDTHESMATDAANYLCYQLQHLLAPIASAINQSGPWEERSAMARLTQKLQKAKRNKRWRKRKRKHVAELFQKVALTLLSLRFIRL</sequence>
<dbReference type="STRING" id="4540.A0A3L6QZK2"/>
<proteinExistence type="predicted"/>
<evidence type="ECO:0000313" key="3">
    <source>
        <dbReference type="Proteomes" id="UP000275267"/>
    </source>
</evidence>
<name>A0A3L6QZK2_PANMI</name>
<dbReference type="PANTHER" id="PTHR48190:SF2">
    <property type="entry name" value="PROGRAMMED CELL DEATH PROTEIN 7"/>
    <property type="match status" value="1"/>
</dbReference>
<protein>
    <submittedName>
        <fullName evidence="2">U11/U12 small nuclear ribonucleoprotein 59 kDa protein</fullName>
    </submittedName>
</protein>
<dbReference type="EMBL" id="PQIB02000010">
    <property type="protein sequence ID" value="RLM92236.1"/>
    <property type="molecule type" value="Genomic_DNA"/>
</dbReference>
<dbReference type="InterPro" id="IPR052831">
    <property type="entry name" value="Apoptosis_promoter"/>
</dbReference>
<dbReference type="Proteomes" id="UP000275267">
    <property type="component" value="Unassembled WGS sequence"/>
</dbReference>
<feature type="region of interest" description="Disordered" evidence="1">
    <location>
        <begin position="1"/>
        <end position="43"/>
    </location>
</feature>
<comment type="caution">
    <text evidence="2">The sequence shown here is derived from an EMBL/GenBank/DDBJ whole genome shotgun (WGS) entry which is preliminary data.</text>
</comment>
<keyword evidence="2" id="KW-0687">Ribonucleoprotein</keyword>
<organism evidence="2 3">
    <name type="scientific">Panicum miliaceum</name>
    <name type="common">Proso millet</name>
    <name type="synonym">Broomcorn millet</name>
    <dbReference type="NCBI Taxonomy" id="4540"/>
    <lineage>
        <taxon>Eukaryota</taxon>
        <taxon>Viridiplantae</taxon>
        <taxon>Streptophyta</taxon>
        <taxon>Embryophyta</taxon>
        <taxon>Tracheophyta</taxon>
        <taxon>Spermatophyta</taxon>
        <taxon>Magnoliopsida</taxon>
        <taxon>Liliopsida</taxon>
        <taxon>Poales</taxon>
        <taxon>Poaceae</taxon>
        <taxon>PACMAD clade</taxon>
        <taxon>Panicoideae</taxon>
        <taxon>Panicodae</taxon>
        <taxon>Paniceae</taxon>
        <taxon>Panicinae</taxon>
        <taxon>Panicum</taxon>
        <taxon>Panicum sect. Panicum</taxon>
    </lineage>
</organism>
<accession>A0A3L6QZK2</accession>